<evidence type="ECO:0000313" key="2">
    <source>
        <dbReference type="EMBL" id="KAF9697843.1"/>
    </source>
</evidence>
<feature type="compositionally biased region" description="Basic and acidic residues" evidence="1">
    <location>
        <begin position="596"/>
        <end position="605"/>
    </location>
</feature>
<dbReference type="OrthoDB" id="3790379at2759"/>
<reference evidence="2" key="2">
    <citation type="submission" date="2020-09" db="EMBL/GenBank/DDBJ databases">
        <title>Reference genome assembly for Australian Ascochyta lentis isolate Al4.</title>
        <authorList>
            <person name="Lee R.C."/>
            <person name="Farfan-Caceres L.M."/>
            <person name="Debler J.W."/>
            <person name="Williams A.H."/>
            <person name="Henares B.M."/>
        </authorList>
    </citation>
    <scope>NUCLEOTIDE SEQUENCE</scope>
    <source>
        <strain evidence="2">Al4</strain>
    </source>
</reference>
<feature type="compositionally biased region" description="Low complexity" evidence="1">
    <location>
        <begin position="637"/>
        <end position="650"/>
    </location>
</feature>
<evidence type="ECO:0000313" key="3">
    <source>
        <dbReference type="Proteomes" id="UP000651452"/>
    </source>
</evidence>
<feature type="region of interest" description="Disordered" evidence="1">
    <location>
        <begin position="458"/>
        <end position="685"/>
    </location>
</feature>
<accession>A0A8H7J780</accession>
<sequence length="720" mass="77758">MTMPTEPLSGQNENADPFVVTPPRRHSPSKHDRTTTPATPKSRSTPLHKRFLEEVRMSPGTPTTPPRTPSKSPKSSQTPIRQTLEVGQNGFYFSMEIPEKKASPVKMGRVTPSPEKEKKSEVKGGGRVRDMLRKNLFGTPTKKANLPRKGVSEDEVKMSSPKHSGDRATPSTMDITAPVTQTPKVQSSTPATAGITPAAPMLDLRKVSMTSTPSNIGHLMAGLSNKSAKVQMLPAAGTTESMPTPLRKMSERLGLNSPHVIRRDKLYEASPTRSAMVPKSEQLKSQISALDLRDTATTENGPASKSPLSEADALIAPIILKETNAIPSDGLLSQHCDDGFLRCPRDTPQIRYTEQIAKLWHAPSTALFYTGTYVQGPGIAKAVTWSGSLFAFSKQDQTYNASLPYYNHGKAKHACHKAYQERRQDSYKARLYDRDCQARKPRPKSMVVGSAKVLESIASHVDSPRERAKLRSSAAAPSSNGAGPSTSRPGAASISRKPVAAITALPPSKPQDTVRTTKSAALRAAAHPKRAAPPAPVVDPRTQGQRFVSAEAIAGRVAEWKDEDRKNAAPKVPMRAKSTKAPSKPPPKPANGRGAKTPEPRDPKADSGLGQSYTPPGNPTRLPSPVKPPSKTRLVVPTTPAPKKAALPAKQRTPLPTKTPVNRRTDLRDPNAVRTPSKEIQSSLDRAIDAKIAEDARSGKEFTPSGNRISELLEAKRGSW</sequence>
<comment type="caution">
    <text evidence="2">The sequence shown here is derived from an EMBL/GenBank/DDBJ whole genome shotgun (WGS) entry which is preliminary data.</text>
</comment>
<feature type="region of interest" description="Disordered" evidence="1">
    <location>
        <begin position="103"/>
        <end position="173"/>
    </location>
</feature>
<keyword evidence="3" id="KW-1185">Reference proteome</keyword>
<feature type="compositionally biased region" description="Basic and acidic residues" evidence="1">
    <location>
        <begin position="114"/>
        <end position="133"/>
    </location>
</feature>
<feature type="compositionally biased region" description="Low complexity" evidence="1">
    <location>
        <begin position="472"/>
        <end position="487"/>
    </location>
</feature>
<feature type="compositionally biased region" description="Low complexity" evidence="1">
    <location>
        <begin position="69"/>
        <end position="79"/>
    </location>
</feature>
<protein>
    <submittedName>
        <fullName evidence="2">Uncharacterized protein</fullName>
    </submittedName>
</protein>
<evidence type="ECO:0000256" key="1">
    <source>
        <dbReference type="SAM" id="MobiDB-lite"/>
    </source>
</evidence>
<dbReference type="AlphaFoldDB" id="A0A8H7J780"/>
<reference evidence="2" key="1">
    <citation type="submission" date="2018-12" db="EMBL/GenBank/DDBJ databases">
        <authorList>
            <person name="Syme R.A."/>
            <person name="Farfan-Caceres L."/>
            <person name="Lichtenzveig J."/>
        </authorList>
    </citation>
    <scope>NUCLEOTIDE SEQUENCE</scope>
    <source>
        <strain evidence="2">Al4</strain>
    </source>
</reference>
<proteinExistence type="predicted"/>
<dbReference type="Proteomes" id="UP000651452">
    <property type="component" value="Unassembled WGS sequence"/>
</dbReference>
<feature type="compositionally biased region" description="Basic and acidic residues" evidence="1">
    <location>
        <begin position="558"/>
        <end position="567"/>
    </location>
</feature>
<feature type="compositionally biased region" description="Polar residues" evidence="1">
    <location>
        <begin position="510"/>
        <end position="519"/>
    </location>
</feature>
<feature type="region of interest" description="Disordered" evidence="1">
    <location>
        <begin position="1"/>
        <end position="88"/>
    </location>
</feature>
<feature type="compositionally biased region" description="Polar residues" evidence="1">
    <location>
        <begin position="35"/>
        <end position="45"/>
    </location>
</feature>
<name>A0A8H7J780_9PLEO</name>
<gene>
    <name evidence="2" type="ORF">EKO04_004019</name>
</gene>
<organism evidence="2 3">
    <name type="scientific">Ascochyta lentis</name>
    <dbReference type="NCBI Taxonomy" id="205686"/>
    <lineage>
        <taxon>Eukaryota</taxon>
        <taxon>Fungi</taxon>
        <taxon>Dikarya</taxon>
        <taxon>Ascomycota</taxon>
        <taxon>Pezizomycotina</taxon>
        <taxon>Dothideomycetes</taxon>
        <taxon>Pleosporomycetidae</taxon>
        <taxon>Pleosporales</taxon>
        <taxon>Pleosporineae</taxon>
        <taxon>Didymellaceae</taxon>
        <taxon>Ascochyta</taxon>
    </lineage>
</organism>
<dbReference type="EMBL" id="RZGK01000007">
    <property type="protein sequence ID" value="KAF9697843.1"/>
    <property type="molecule type" value="Genomic_DNA"/>
</dbReference>